<keyword evidence="2" id="KW-0732">Signal</keyword>
<sequence>MKGALLLLALLVTRELTFEMFEACPIFYGMFGTVGLGNKTLLNTTLDLVDATDAEKNMSDLKLTRFSTNRVSCTNRTSQDTWGHLQQAHLLHVHSVHPTHITEEARVQEV</sequence>
<dbReference type="PANTHER" id="PTHR31708:SF0">
    <property type="entry name" value="ABPBG26-RELATED"/>
    <property type="match status" value="1"/>
</dbReference>
<dbReference type="GeneTree" id="ENSGT00900000141269"/>
<evidence type="ECO:0000313" key="4">
    <source>
        <dbReference type="Proteomes" id="UP000694520"/>
    </source>
</evidence>
<evidence type="ECO:0000256" key="2">
    <source>
        <dbReference type="SAM" id="SignalP"/>
    </source>
</evidence>
<protein>
    <submittedName>
        <fullName evidence="3">Uncharacterized protein</fullName>
    </submittedName>
</protein>
<feature type="signal peptide" evidence="2">
    <location>
        <begin position="1"/>
        <end position="17"/>
    </location>
</feature>
<dbReference type="Proteomes" id="UP000694520">
    <property type="component" value="Chromosome 20"/>
</dbReference>
<dbReference type="Pfam" id="PF09252">
    <property type="entry name" value="Feld-I_B"/>
    <property type="match status" value="1"/>
</dbReference>
<organism evidence="3 4">
    <name type="scientific">Bos mutus grunniens</name>
    <name type="common">Wild yak</name>
    <name type="synonym">Bos grunniens</name>
    <dbReference type="NCBI Taxonomy" id="30521"/>
    <lineage>
        <taxon>Eukaryota</taxon>
        <taxon>Metazoa</taxon>
        <taxon>Chordata</taxon>
        <taxon>Craniata</taxon>
        <taxon>Vertebrata</taxon>
        <taxon>Euteleostomi</taxon>
        <taxon>Mammalia</taxon>
        <taxon>Eutheria</taxon>
        <taxon>Laurasiatheria</taxon>
        <taxon>Artiodactyla</taxon>
        <taxon>Ruminantia</taxon>
        <taxon>Pecora</taxon>
        <taxon>Bovidae</taxon>
        <taxon>Bovinae</taxon>
        <taxon>Bos</taxon>
    </lineage>
</organism>
<evidence type="ECO:0000313" key="3">
    <source>
        <dbReference type="Ensembl" id="ENSBGRP00000030931.1"/>
    </source>
</evidence>
<dbReference type="SUPFAM" id="SSF48201">
    <property type="entry name" value="Uteroglobin-like"/>
    <property type="match status" value="1"/>
</dbReference>
<reference evidence="3" key="2">
    <citation type="submission" date="2025-08" db="UniProtKB">
        <authorList>
            <consortium name="Ensembl"/>
        </authorList>
    </citation>
    <scope>IDENTIFICATION</scope>
</reference>
<reference evidence="3" key="1">
    <citation type="submission" date="2019-05" db="EMBL/GenBank/DDBJ databases">
        <authorList>
            <person name="Zhang S."/>
            <person name="Liu J."/>
        </authorList>
    </citation>
    <scope>NUCLEOTIDE SEQUENCE [LARGE SCALE GENOMIC DNA]</scope>
</reference>
<keyword evidence="4" id="KW-1185">Reference proteome</keyword>
<feature type="chain" id="PRO_5034999107" evidence="2">
    <location>
        <begin position="18"/>
        <end position="110"/>
    </location>
</feature>
<dbReference type="InterPro" id="IPR053723">
    <property type="entry name" value="Secretoglobin_Domain_sf"/>
</dbReference>
<evidence type="ECO:0000256" key="1">
    <source>
        <dbReference type="ARBA" id="ARBA00008650"/>
    </source>
</evidence>
<dbReference type="AlphaFoldDB" id="A0A8B9Y1K7"/>
<accession>A0A8B9Y1K7</accession>
<comment type="similarity">
    <text evidence="1">Belongs to the secretoglobin family.</text>
</comment>
<dbReference type="PANTHER" id="PTHR31708">
    <property type="entry name" value="ABPBG26-RELATED"/>
    <property type="match status" value="1"/>
</dbReference>
<proteinExistence type="inferred from homology"/>
<dbReference type="Gene3D" id="1.20.920.50">
    <property type="match status" value="1"/>
</dbReference>
<dbReference type="Ensembl" id="ENSBGRT00000035781.1">
    <property type="protein sequence ID" value="ENSBGRP00000030931.1"/>
    <property type="gene ID" value="ENSBGRG00000019440.1"/>
</dbReference>
<dbReference type="InterPro" id="IPR035960">
    <property type="entry name" value="Secretoglobin_sf"/>
</dbReference>
<dbReference type="GO" id="GO:0005615">
    <property type="term" value="C:extracellular space"/>
    <property type="evidence" value="ECO:0007669"/>
    <property type="project" value="InterPro"/>
</dbReference>
<name>A0A8B9Y1K7_BOSMU</name>
<dbReference type="InterPro" id="IPR015332">
    <property type="entry name" value="CH2-like"/>
</dbReference>
<reference evidence="3" key="3">
    <citation type="submission" date="2025-09" db="UniProtKB">
        <authorList>
            <consortium name="Ensembl"/>
        </authorList>
    </citation>
    <scope>IDENTIFICATION</scope>
</reference>